<evidence type="ECO:0000313" key="1">
    <source>
        <dbReference type="EMBL" id="QJI02221.1"/>
    </source>
</evidence>
<accession>A0A6M3XW58</accession>
<gene>
    <name evidence="1" type="ORF">TM448B03012_0005</name>
</gene>
<proteinExistence type="predicted"/>
<name>A0A6M3XW58_9ZZZZ</name>
<reference evidence="1" key="1">
    <citation type="submission" date="2020-03" db="EMBL/GenBank/DDBJ databases">
        <title>The deep terrestrial virosphere.</title>
        <authorList>
            <person name="Holmfeldt K."/>
            <person name="Nilsson E."/>
            <person name="Simone D."/>
            <person name="Lopez-Fernandez M."/>
            <person name="Wu X."/>
            <person name="de Brujin I."/>
            <person name="Lundin D."/>
            <person name="Andersson A."/>
            <person name="Bertilsson S."/>
            <person name="Dopson M."/>
        </authorList>
    </citation>
    <scope>NUCLEOTIDE SEQUENCE</scope>
    <source>
        <strain evidence="1">TM448B03012</strain>
    </source>
</reference>
<organism evidence="1">
    <name type="scientific">viral metagenome</name>
    <dbReference type="NCBI Taxonomy" id="1070528"/>
    <lineage>
        <taxon>unclassified sequences</taxon>
        <taxon>metagenomes</taxon>
        <taxon>organismal metagenomes</taxon>
    </lineage>
</organism>
<dbReference type="EMBL" id="MT144984">
    <property type="protein sequence ID" value="QJI02221.1"/>
    <property type="molecule type" value="Genomic_DNA"/>
</dbReference>
<protein>
    <submittedName>
        <fullName evidence="1">Uncharacterized protein</fullName>
    </submittedName>
</protein>
<sequence length="50" mass="5868">MKTDREIRLEKALQHYSATLRDINCYATPEEMKDKINRIADNICNATLQK</sequence>
<dbReference type="AlphaFoldDB" id="A0A6M3XW58"/>